<evidence type="ECO:0000313" key="3">
    <source>
        <dbReference type="Proteomes" id="UP000005990"/>
    </source>
</evidence>
<accession>E4KPJ9</accession>
<gene>
    <name evidence="2" type="ORF">HMPREF9257_1487</name>
</gene>
<dbReference type="Proteomes" id="UP000005990">
    <property type="component" value="Unassembled WGS sequence"/>
</dbReference>
<evidence type="ECO:0000259" key="1">
    <source>
        <dbReference type="Pfam" id="PF08378"/>
    </source>
</evidence>
<organism evidence="2 3">
    <name type="scientific">Eremococcus coleocola ACS-139-V-Col8</name>
    <dbReference type="NCBI Taxonomy" id="908337"/>
    <lineage>
        <taxon>Bacteria</taxon>
        <taxon>Bacillati</taxon>
        <taxon>Bacillota</taxon>
        <taxon>Bacilli</taxon>
        <taxon>Lactobacillales</taxon>
        <taxon>Aerococcaceae</taxon>
        <taxon>Eremococcus</taxon>
    </lineage>
</organism>
<evidence type="ECO:0000313" key="2">
    <source>
        <dbReference type="EMBL" id="EFR31351.1"/>
    </source>
</evidence>
<protein>
    <recommendedName>
        <fullName evidence="1">NERD domain-containing protein</fullName>
    </recommendedName>
</protein>
<reference evidence="2 3" key="1">
    <citation type="submission" date="2010-10" db="EMBL/GenBank/DDBJ databases">
        <authorList>
            <person name="Durkin A.S."/>
            <person name="Madupu R."/>
            <person name="Torralba M."/>
            <person name="Gillis M."/>
            <person name="Methe B."/>
            <person name="Sutton G."/>
            <person name="Nelson K.E."/>
        </authorList>
    </citation>
    <scope>NUCLEOTIDE SEQUENCE [LARGE SCALE GENOMIC DNA]</scope>
    <source>
        <strain evidence="2 3">ACS-139-V-Col8</strain>
    </source>
</reference>
<proteinExistence type="predicted"/>
<sequence length="247" mass="29045">MKFETILSRLIPTNWRVHPNIWFRFSNYLEVDILLNCGSHLFILDVKNYADDFTIAGDHLVRSDGYHIPDIFFKLKRDTNQIETSLINSKIDCQLLSYLVFINDDCYVRGQNNLGIDYFLRNQLSFIVRKMKEMADENERRIEIIESWITKNAIKQPVFLEIKHKSDFNRMVPGLVCPNCHKKIVSVGRQTVLCPCGQQLTKREVVDMNIRDYQLLFPGKINMNDLQRFLKESVSQSYLYARVKANI</sequence>
<dbReference type="Pfam" id="PF08378">
    <property type="entry name" value="NERD"/>
    <property type="match status" value="1"/>
</dbReference>
<name>E4KPJ9_9LACT</name>
<feature type="domain" description="NERD" evidence="1">
    <location>
        <begin position="5"/>
        <end position="101"/>
    </location>
</feature>
<comment type="caution">
    <text evidence="2">The sequence shown here is derived from an EMBL/GenBank/DDBJ whole genome shotgun (WGS) entry which is preliminary data.</text>
</comment>
<dbReference type="AlphaFoldDB" id="E4KPJ9"/>
<dbReference type="EMBL" id="AENN01000015">
    <property type="protein sequence ID" value="EFR31351.1"/>
    <property type="molecule type" value="Genomic_DNA"/>
</dbReference>
<keyword evidence="3" id="KW-1185">Reference proteome</keyword>
<dbReference type="InterPro" id="IPR011528">
    <property type="entry name" value="NERD"/>
</dbReference>